<name>A0AAV4V8P0_9ARAC</name>
<organism evidence="2 3">
    <name type="scientific">Caerostris darwini</name>
    <dbReference type="NCBI Taxonomy" id="1538125"/>
    <lineage>
        <taxon>Eukaryota</taxon>
        <taxon>Metazoa</taxon>
        <taxon>Ecdysozoa</taxon>
        <taxon>Arthropoda</taxon>
        <taxon>Chelicerata</taxon>
        <taxon>Arachnida</taxon>
        <taxon>Araneae</taxon>
        <taxon>Araneomorphae</taxon>
        <taxon>Entelegynae</taxon>
        <taxon>Araneoidea</taxon>
        <taxon>Araneidae</taxon>
        <taxon>Caerostris</taxon>
    </lineage>
</organism>
<accession>A0AAV4V8P0</accession>
<evidence type="ECO:0000313" key="3">
    <source>
        <dbReference type="Proteomes" id="UP001054837"/>
    </source>
</evidence>
<dbReference type="Proteomes" id="UP001054837">
    <property type="component" value="Unassembled WGS sequence"/>
</dbReference>
<evidence type="ECO:0000256" key="1">
    <source>
        <dbReference type="SAM" id="MobiDB-lite"/>
    </source>
</evidence>
<proteinExistence type="predicted"/>
<reference evidence="2 3" key="1">
    <citation type="submission" date="2021-06" db="EMBL/GenBank/DDBJ databases">
        <title>Caerostris darwini draft genome.</title>
        <authorList>
            <person name="Kono N."/>
            <person name="Arakawa K."/>
        </authorList>
    </citation>
    <scope>NUCLEOTIDE SEQUENCE [LARGE SCALE GENOMIC DNA]</scope>
</reference>
<dbReference type="AlphaFoldDB" id="A0AAV4V8P0"/>
<dbReference type="EMBL" id="BPLQ01012632">
    <property type="protein sequence ID" value="GIY66610.1"/>
    <property type="molecule type" value="Genomic_DNA"/>
</dbReference>
<sequence>MDTLTSTADPGFADTPEITSNTSPWMSTVEVIELKPHGICNSMIANQPYVPRLFSAYNIQPGLISCHGDHTKSKRHKRTSTV</sequence>
<feature type="region of interest" description="Disordered" evidence="1">
    <location>
        <begin position="1"/>
        <end position="21"/>
    </location>
</feature>
<comment type="caution">
    <text evidence="2">The sequence shown here is derived from an EMBL/GenBank/DDBJ whole genome shotgun (WGS) entry which is preliminary data.</text>
</comment>
<evidence type="ECO:0000313" key="2">
    <source>
        <dbReference type="EMBL" id="GIY66610.1"/>
    </source>
</evidence>
<keyword evidence="3" id="KW-1185">Reference proteome</keyword>
<gene>
    <name evidence="2" type="ORF">CDAR_395411</name>
</gene>
<protein>
    <submittedName>
        <fullName evidence="2">Uncharacterized protein</fullName>
    </submittedName>
</protein>